<accession>C4V188</accession>
<dbReference type="GO" id="GO:0004519">
    <property type="term" value="F:endonuclease activity"/>
    <property type="evidence" value="ECO:0007669"/>
    <property type="project" value="UniProtKB-KW"/>
</dbReference>
<dbReference type="Pfam" id="PF00271">
    <property type="entry name" value="Helicase_C"/>
    <property type="match status" value="1"/>
</dbReference>
<dbReference type="SMART" id="SM00490">
    <property type="entry name" value="HELICc"/>
    <property type="match status" value="1"/>
</dbReference>
<dbReference type="SMART" id="SM00507">
    <property type="entry name" value="HNHc"/>
    <property type="match status" value="1"/>
</dbReference>
<dbReference type="InterPro" id="IPR050742">
    <property type="entry name" value="Helicase_Restrict-Modif_Enz"/>
</dbReference>
<dbReference type="InterPro" id="IPR014001">
    <property type="entry name" value="Helicase_ATP-bd"/>
</dbReference>
<dbReference type="RefSeq" id="WP_006690546.1">
    <property type="nucleotide sequence ID" value="NZ_GG694007.1"/>
</dbReference>
<dbReference type="CDD" id="cd00085">
    <property type="entry name" value="HNHc"/>
    <property type="match status" value="1"/>
</dbReference>
<evidence type="ECO:0000313" key="3">
    <source>
        <dbReference type="EMBL" id="EEQ49424.1"/>
    </source>
</evidence>
<dbReference type="InterPro" id="IPR006935">
    <property type="entry name" value="Helicase/UvrB_N"/>
</dbReference>
<dbReference type="PROSITE" id="PS51194">
    <property type="entry name" value="HELICASE_CTER"/>
    <property type="match status" value="1"/>
</dbReference>
<name>C4V188_9FIRM</name>
<comment type="caution">
    <text evidence="3">The sequence shown here is derived from an EMBL/GenBank/DDBJ whole genome shotgun (WGS) entry which is preliminary data.</text>
</comment>
<evidence type="ECO:0000259" key="2">
    <source>
        <dbReference type="PROSITE" id="PS51194"/>
    </source>
</evidence>
<feature type="domain" description="Helicase C-terminal" evidence="2">
    <location>
        <begin position="293"/>
        <end position="476"/>
    </location>
</feature>
<dbReference type="SUPFAM" id="SSF52540">
    <property type="entry name" value="P-loop containing nucleoside triphosphate hydrolases"/>
    <property type="match status" value="1"/>
</dbReference>
<dbReference type="Pfam" id="PF04851">
    <property type="entry name" value="ResIII"/>
    <property type="match status" value="1"/>
</dbReference>
<keyword evidence="4" id="KW-1185">Reference proteome</keyword>
<feature type="domain" description="Helicase ATP-binding" evidence="1">
    <location>
        <begin position="39"/>
        <end position="215"/>
    </location>
</feature>
<protein>
    <submittedName>
        <fullName evidence="3">HNH endonuclease domain protein</fullName>
    </submittedName>
</protein>
<dbReference type="eggNOG" id="COG1061">
    <property type="taxonomic scope" value="Bacteria"/>
</dbReference>
<dbReference type="GO" id="GO:0005829">
    <property type="term" value="C:cytosol"/>
    <property type="evidence" value="ECO:0007669"/>
    <property type="project" value="TreeGrafter"/>
</dbReference>
<dbReference type="Gene3D" id="3.40.50.300">
    <property type="entry name" value="P-loop containing nucleotide triphosphate hydrolases"/>
    <property type="match status" value="2"/>
</dbReference>
<dbReference type="OrthoDB" id="9802901at2"/>
<dbReference type="SMART" id="SM00487">
    <property type="entry name" value="DEXDc"/>
    <property type="match status" value="1"/>
</dbReference>
<dbReference type="EMBL" id="ACLA01000004">
    <property type="protein sequence ID" value="EEQ49424.1"/>
    <property type="molecule type" value="Genomic_DNA"/>
</dbReference>
<dbReference type="InterPro" id="IPR002711">
    <property type="entry name" value="HNH"/>
</dbReference>
<dbReference type="HOGENOM" id="CLU_014233_0_0_9"/>
<dbReference type="GO" id="GO:0005524">
    <property type="term" value="F:ATP binding"/>
    <property type="evidence" value="ECO:0007669"/>
    <property type="project" value="InterPro"/>
</dbReference>
<reference evidence="3 4" key="1">
    <citation type="submission" date="2009-04" db="EMBL/GenBank/DDBJ databases">
        <authorList>
            <person name="Qin X."/>
            <person name="Bachman B."/>
            <person name="Battles P."/>
            <person name="Bell A."/>
            <person name="Bess C."/>
            <person name="Bickham C."/>
            <person name="Chaboub L."/>
            <person name="Chen D."/>
            <person name="Coyle M."/>
            <person name="Deiros D.R."/>
            <person name="Dinh H."/>
            <person name="Forbes L."/>
            <person name="Fowler G."/>
            <person name="Francisco L."/>
            <person name="Fu Q."/>
            <person name="Gubbala S."/>
            <person name="Hale W."/>
            <person name="Han Y."/>
            <person name="Hemphill L."/>
            <person name="Highlander S.K."/>
            <person name="Hirani K."/>
            <person name="Hogues M."/>
            <person name="Jackson L."/>
            <person name="Jakkamsetti A."/>
            <person name="Javaid M."/>
            <person name="Jiang H."/>
            <person name="Korchina V."/>
            <person name="Kovar C."/>
            <person name="Lara F."/>
            <person name="Lee S."/>
            <person name="Mata R."/>
            <person name="Mathew T."/>
            <person name="Moen C."/>
            <person name="Morales K."/>
            <person name="Munidasa M."/>
            <person name="Nazareth L."/>
            <person name="Ngo R."/>
            <person name="Nguyen L."/>
            <person name="Okwuonu G."/>
            <person name="Ongeri F."/>
            <person name="Patil S."/>
            <person name="Petrosino J."/>
            <person name="Pham C."/>
            <person name="Pham P."/>
            <person name="Pu L.-L."/>
            <person name="Puazo M."/>
            <person name="Raj R."/>
            <person name="Reid J."/>
            <person name="Rouhana J."/>
            <person name="Saada N."/>
            <person name="Shang Y."/>
            <person name="Simmons D."/>
            <person name="Thornton R."/>
            <person name="Warren J."/>
            <person name="Weissenberger G."/>
            <person name="Zhang J."/>
            <person name="Zhang L."/>
            <person name="Zhou C."/>
            <person name="Zhu D."/>
            <person name="Muzny D."/>
            <person name="Worley K."/>
            <person name="Gibbs R."/>
        </authorList>
    </citation>
    <scope>NUCLEOTIDE SEQUENCE [LARGE SCALE GENOMIC DNA]</scope>
    <source>
        <strain evidence="3 4">ATCC 43531</strain>
    </source>
</reference>
<evidence type="ECO:0000313" key="4">
    <source>
        <dbReference type="Proteomes" id="UP000005309"/>
    </source>
</evidence>
<dbReference type="GO" id="GO:0003677">
    <property type="term" value="F:DNA binding"/>
    <property type="evidence" value="ECO:0007669"/>
    <property type="project" value="InterPro"/>
</dbReference>
<keyword evidence="3" id="KW-0255">Endonuclease</keyword>
<gene>
    <name evidence="3" type="ORF">HMPREF0908_0282</name>
</gene>
<proteinExistence type="predicted"/>
<dbReference type="InterPro" id="IPR001650">
    <property type="entry name" value="Helicase_C-like"/>
</dbReference>
<dbReference type="Gene3D" id="1.10.30.50">
    <property type="match status" value="1"/>
</dbReference>
<sequence>MKCEYIDFPAAGEVHPLPGSNTRHPYRHQLDALCALDRMDEENASYSTLVVLPTGGGKTYTASTWLLRHALDKKKKILWLAHRQMLLDQAAESFQKFAYTAEIPHISSFRYRIVSGSSNHDKTINIDPKDDLLIISKDSIGRASNLARLAPWLAGENEIFLIVDEAHHSTAKTYRRVIDYVKDKVEHVKLIGLTATPFRTAENEQGLLARIYKDGVSGGRSKKNDIGIAYKVDLKELINRQILSHPHFETYYTDEEYGKDLGLEALESIQHLDTLSPELSQSIAESGPRNKLIVDTYLKKADEYGKTIVFAVNIDHAIALAKLFNKAGIKAEYVVSAIKDMGTGATISPKENDSKLEAFRSGDVEVLVNVNILTEGVDLPMTKTVFLARPTVSTILMTQMIGRALRGEKAGGTSMAYIVSFVDDWNEHIAWVSPDTIFVGDSEWPPKDSPEYRKQQMRWIVISKIEEFAAILNDAIDTTQLEAVPFWERIPVGMYAFQYINEEGIDFSYQVMVYNSTQDAYEKMMQALPALFEGINTDDEYLSNDVLDKLEAECKKQFFHRDMVPPYDPRDVRHILKYYAQKESEPKFYTFDQVDRSKLDVPAIARHIWDEDLGPKKRKEYLDALWESVDDNLLQLFFGKKIYFLRMVDIELAKISDPELYAPEENVTYDKIALENLPLDKIREIDPALEEELREGAFAKAKTSSGYVCAHCGEVFSNRRYLNVDHIVPMNKGGRSVLENLQILCRSCNAKKGDQLEGGY</sequence>
<dbReference type="InterPro" id="IPR027417">
    <property type="entry name" value="P-loop_NTPase"/>
</dbReference>
<dbReference type="Pfam" id="PF01844">
    <property type="entry name" value="HNH"/>
    <property type="match status" value="1"/>
</dbReference>
<dbReference type="Proteomes" id="UP000005309">
    <property type="component" value="Unassembled WGS sequence"/>
</dbReference>
<dbReference type="GO" id="GO:0016787">
    <property type="term" value="F:hydrolase activity"/>
    <property type="evidence" value="ECO:0007669"/>
    <property type="project" value="InterPro"/>
</dbReference>
<dbReference type="PANTHER" id="PTHR47396:SF1">
    <property type="entry name" value="ATP-DEPENDENT HELICASE IRC3-RELATED"/>
    <property type="match status" value="1"/>
</dbReference>
<evidence type="ECO:0000259" key="1">
    <source>
        <dbReference type="PROSITE" id="PS51192"/>
    </source>
</evidence>
<dbReference type="AlphaFoldDB" id="C4V188"/>
<keyword evidence="3" id="KW-0540">Nuclease</keyword>
<keyword evidence="3" id="KW-0378">Hydrolase</keyword>
<dbReference type="PANTHER" id="PTHR47396">
    <property type="entry name" value="TYPE I RESTRICTION ENZYME ECOKI R PROTEIN"/>
    <property type="match status" value="1"/>
</dbReference>
<organism evidence="3 4">
    <name type="scientific">Selenomonas flueggei ATCC 43531</name>
    <dbReference type="NCBI Taxonomy" id="638302"/>
    <lineage>
        <taxon>Bacteria</taxon>
        <taxon>Bacillati</taxon>
        <taxon>Bacillota</taxon>
        <taxon>Negativicutes</taxon>
        <taxon>Selenomonadales</taxon>
        <taxon>Selenomonadaceae</taxon>
        <taxon>Selenomonas</taxon>
    </lineage>
</organism>
<dbReference type="GO" id="GO:0008270">
    <property type="term" value="F:zinc ion binding"/>
    <property type="evidence" value="ECO:0007669"/>
    <property type="project" value="InterPro"/>
</dbReference>
<dbReference type="InterPro" id="IPR003615">
    <property type="entry name" value="HNH_nuc"/>
</dbReference>
<dbReference type="STRING" id="638302.HMPREF0908_0282"/>
<dbReference type="PROSITE" id="PS51192">
    <property type="entry name" value="HELICASE_ATP_BIND_1"/>
    <property type="match status" value="1"/>
</dbReference>